<dbReference type="InterPro" id="IPR003340">
    <property type="entry name" value="B3_DNA-bd"/>
</dbReference>
<dbReference type="AlphaFoldDB" id="A0A1R3HX49"/>
<evidence type="ECO:0000313" key="9">
    <source>
        <dbReference type="Proteomes" id="UP000187203"/>
    </source>
</evidence>
<keyword evidence="2" id="KW-0805">Transcription regulation</keyword>
<dbReference type="GO" id="GO:0003677">
    <property type="term" value="F:DNA binding"/>
    <property type="evidence" value="ECO:0007669"/>
    <property type="project" value="UniProtKB-KW"/>
</dbReference>
<sequence length="280" mass="31838">MEPNKHGQKWQEDVYWNCFKRQGFFASLSGGFHEQLAIPKKFAFKLRNKLPETATLKGPSGLTWSVELTRNGDALFFTNGWAEFVKDHSLEENDLLIFRFNGESSFNVWVYDPSNGTEKEALYFPAGSSSRDAAGPSDAQGQSKRKEKANFVVVKTSSEEDEGNASHGEKSENEESYKTPEKLGISSHWVKKHLSSEVRDVILRLKDNKEETWTVGLYLEESHRGLLTRNWKNFVVENGLEEDDVCVFNPGGRSHDQKFIIDVSIFRVVEKEVARQPGVN</sequence>
<gene>
    <name evidence="8" type="ORF">COLO4_26418</name>
</gene>
<organism evidence="8 9">
    <name type="scientific">Corchorus olitorius</name>
    <dbReference type="NCBI Taxonomy" id="93759"/>
    <lineage>
        <taxon>Eukaryota</taxon>
        <taxon>Viridiplantae</taxon>
        <taxon>Streptophyta</taxon>
        <taxon>Embryophyta</taxon>
        <taxon>Tracheophyta</taxon>
        <taxon>Spermatophyta</taxon>
        <taxon>Magnoliopsida</taxon>
        <taxon>eudicotyledons</taxon>
        <taxon>Gunneridae</taxon>
        <taxon>Pentapetalae</taxon>
        <taxon>rosids</taxon>
        <taxon>malvids</taxon>
        <taxon>Malvales</taxon>
        <taxon>Malvaceae</taxon>
        <taxon>Grewioideae</taxon>
        <taxon>Apeibeae</taxon>
        <taxon>Corchorus</taxon>
    </lineage>
</organism>
<evidence type="ECO:0000256" key="2">
    <source>
        <dbReference type="ARBA" id="ARBA00023015"/>
    </source>
</evidence>
<dbReference type="InterPro" id="IPR015300">
    <property type="entry name" value="DNA-bd_pseudobarrel_sf"/>
</dbReference>
<dbReference type="Gene3D" id="2.40.330.10">
    <property type="entry name" value="DNA-binding pseudobarrel domain"/>
    <property type="match status" value="2"/>
</dbReference>
<feature type="region of interest" description="Disordered" evidence="6">
    <location>
        <begin position="127"/>
        <end position="180"/>
    </location>
</feature>
<feature type="domain" description="TF-B3" evidence="7">
    <location>
        <begin position="203"/>
        <end position="269"/>
    </location>
</feature>
<keyword evidence="5" id="KW-0539">Nucleus</keyword>
<evidence type="ECO:0000256" key="4">
    <source>
        <dbReference type="ARBA" id="ARBA00023163"/>
    </source>
</evidence>
<dbReference type="GO" id="GO:0005634">
    <property type="term" value="C:nucleus"/>
    <property type="evidence" value="ECO:0007669"/>
    <property type="project" value="UniProtKB-SubCell"/>
</dbReference>
<dbReference type="PANTHER" id="PTHR31391">
    <property type="entry name" value="B3 DOMAIN-CONTAINING PROTEIN OS11G0197600-RELATED"/>
    <property type="match status" value="1"/>
</dbReference>
<evidence type="ECO:0000256" key="3">
    <source>
        <dbReference type="ARBA" id="ARBA00023125"/>
    </source>
</evidence>
<evidence type="ECO:0000256" key="5">
    <source>
        <dbReference type="ARBA" id="ARBA00023242"/>
    </source>
</evidence>
<dbReference type="SMART" id="SM01019">
    <property type="entry name" value="B3"/>
    <property type="match status" value="2"/>
</dbReference>
<evidence type="ECO:0000256" key="6">
    <source>
        <dbReference type="SAM" id="MobiDB-lite"/>
    </source>
</evidence>
<comment type="caution">
    <text evidence="8">The sequence shown here is derived from an EMBL/GenBank/DDBJ whole genome shotgun (WGS) entry which is preliminary data.</text>
</comment>
<feature type="compositionally biased region" description="Basic and acidic residues" evidence="6">
    <location>
        <begin position="167"/>
        <end position="180"/>
    </location>
</feature>
<dbReference type="STRING" id="93759.A0A1R3HX49"/>
<proteinExistence type="predicted"/>
<protein>
    <recommendedName>
        <fullName evidence="7">TF-B3 domain-containing protein</fullName>
    </recommendedName>
</protein>
<comment type="subcellular location">
    <subcellularLocation>
        <location evidence="1">Nucleus</location>
    </subcellularLocation>
</comment>
<feature type="domain" description="TF-B3" evidence="7">
    <location>
        <begin position="21"/>
        <end position="114"/>
    </location>
</feature>
<accession>A0A1R3HX49</accession>
<evidence type="ECO:0000256" key="1">
    <source>
        <dbReference type="ARBA" id="ARBA00004123"/>
    </source>
</evidence>
<dbReference type="Proteomes" id="UP000187203">
    <property type="component" value="Unassembled WGS sequence"/>
</dbReference>
<keyword evidence="9" id="KW-1185">Reference proteome</keyword>
<evidence type="ECO:0000313" key="8">
    <source>
        <dbReference type="EMBL" id="OMO74942.1"/>
    </source>
</evidence>
<dbReference type="SUPFAM" id="SSF101936">
    <property type="entry name" value="DNA-binding pseudobarrel domain"/>
    <property type="match status" value="2"/>
</dbReference>
<reference evidence="9" key="1">
    <citation type="submission" date="2013-09" db="EMBL/GenBank/DDBJ databases">
        <title>Corchorus olitorius genome sequencing.</title>
        <authorList>
            <person name="Alam M."/>
            <person name="Haque M.S."/>
            <person name="Islam M.S."/>
            <person name="Emdad E.M."/>
            <person name="Islam M.M."/>
            <person name="Ahmed B."/>
            <person name="Halim A."/>
            <person name="Hossen Q.M.M."/>
            <person name="Hossain M.Z."/>
            <person name="Ahmed R."/>
            <person name="Khan M.M."/>
            <person name="Islam R."/>
            <person name="Rashid M.M."/>
            <person name="Khan S.A."/>
            <person name="Rahman M.S."/>
            <person name="Alam M."/>
            <person name="Yahiya A.S."/>
            <person name="Khan M.S."/>
            <person name="Azam M.S."/>
            <person name="Haque T."/>
            <person name="Lashkar M.Z.H."/>
            <person name="Akhand A.I."/>
            <person name="Morshed G."/>
            <person name="Roy S."/>
            <person name="Uddin K.S."/>
            <person name="Rabeya T."/>
            <person name="Hossain A.S."/>
            <person name="Chowdhury A."/>
            <person name="Snigdha A.R."/>
            <person name="Mortoza M.S."/>
            <person name="Matin S.A."/>
            <person name="Hoque S.M.E."/>
            <person name="Islam M.K."/>
            <person name="Roy D.K."/>
            <person name="Haider R."/>
            <person name="Moosa M.M."/>
            <person name="Elias S.M."/>
            <person name="Hasan A.M."/>
            <person name="Jahan S."/>
            <person name="Shafiuddin M."/>
            <person name="Mahmood N."/>
            <person name="Shommy N.S."/>
        </authorList>
    </citation>
    <scope>NUCLEOTIDE SEQUENCE [LARGE SCALE GENOMIC DNA]</scope>
    <source>
        <strain evidence="9">cv. O-4</strain>
    </source>
</reference>
<keyword evidence="3" id="KW-0238">DNA-binding</keyword>
<dbReference type="Pfam" id="PF02362">
    <property type="entry name" value="B3"/>
    <property type="match status" value="2"/>
</dbReference>
<evidence type="ECO:0000259" key="7">
    <source>
        <dbReference type="PROSITE" id="PS50863"/>
    </source>
</evidence>
<dbReference type="PROSITE" id="PS50863">
    <property type="entry name" value="B3"/>
    <property type="match status" value="2"/>
</dbReference>
<dbReference type="CDD" id="cd10017">
    <property type="entry name" value="B3_DNA"/>
    <property type="match status" value="2"/>
</dbReference>
<dbReference type="EMBL" id="AWUE01019238">
    <property type="protein sequence ID" value="OMO74942.1"/>
    <property type="molecule type" value="Genomic_DNA"/>
</dbReference>
<keyword evidence="4" id="KW-0804">Transcription</keyword>
<dbReference type="InterPro" id="IPR044837">
    <property type="entry name" value="REM16-like"/>
</dbReference>
<dbReference type="PANTHER" id="PTHR31391:SF157">
    <property type="entry name" value="B3 DOMAIN-CONTAINING PROTEIN REM16"/>
    <property type="match status" value="1"/>
</dbReference>
<dbReference type="OrthoDB" id="590488at2759"/>
<name>A0A1R3HX49_9ROSI</name>